<protein>
    <submittedName>
        <fullName evidence="1">Uncharacterized protein</fullName>
    </submittedName>
</protein>
<evidence type="ECO:0000313" key="1">
    <source>
        <dbReference type="EMBL" id="MBE0465273.1"/>
    </source>
</evidence>
<accession>A0ABR9G2Y0</accession>
<dbReference type="EMBL" id="RRZB01000071">
    <property type="protein sequence ID" value="MBE0465273.1"/>
    <property type="molecule type" value="Genomic_DNA"/>
</dbReference>
<name>A0ABR9G2Y0_9GAMM</name>
<comment type="caution">
    <text evidence="1">The sequence shown here is derived from an EMBL/GenBank/DDBJ whole genome shotgun (WGS) entry which is preliminary data.</text>
</comment>
<gene>
    <name evidence="1" type="ORF">EI547_17725</name>
</gene>
<dbReference type="Proteomes" id="UP001645038">
    <property type="component" value="Unassembled WGS sequence"/>
</dbReference>
<reference evidence="1 2" key="1">
    <citation type="submission" date="2020-07" db="EMBL/GenBank/DDBJ databases">
        <title>Halophilic bacteria isolated from french cheeses.</title>
        <authorList>
            <person name="Kothe C.I."/>
            <person name="Farah-Kraiem B."/>
            <person name="Renault P."/>
            <person name="Dridi B."/>
        </authorList>
    </citation>
    <scope>NUCLEOTIDE SEQUENCE [LARGE SCALE GENOMIC DNA]</scope>
    <source>
        <strain evidence="1 2">FME20</strain>
    </source>
</reference>
<organism evidence="1 2">
    <name type="scientific">Halomonas colorata</name>
    <dbReference type="NCBI Taxonomy" id="2742615"/>
    <lineage>
        <taxon>Bacteria</taxon>
        <taxon>Pseudomonadati</taxon>
        <taxon>Pseudomonadota</taxon>
        <taxon>Gammaproteobacteria</taxon>
        <taxon>Oceanospirillales</taxon>
        <taxon>Halomonadaceae</taxon>
        <taxon>Halomonas</taxon>
    </lineage>
</organism>
<keyword evidence="2" id="KW-1185">Reference proteome</keyword>
<sequence length="54" mass="5895">MYHKQQTLAAPSCITFDVLQDQADPCRYNVSRSSLIALLLTSISGASRIPIEGN</sequence>
<dbReference type="RefSeq" id="WP_192539703.1">
    <property type="nucleotide sequence ID" value="NZ_RRZB01000071.1"/>
</dbReference>
<evidence type="ECO:0000313" key="2">
    <source>
        <dbReference type="Proteomes" id="UP001645038"/>
    </source>
</evidence>
<proteinExistence type="predicted"/>